<dbReference type="EMBL" id="BAAALV010000001">
    <property type="protein sequence ID" value="GAA1901286.1"/>
    <property type="molecule type" value="Genomic_DNA"/>
</dbReference>
<protein>
    <submittedName>
        <fullName evidence="3">XdhC family protein</fullName>
    </submittedName>
</protein>
<feature type="domain" description="XdhC- CoxI" evidence="1">
    <location>
        <begin position="117"/>
        <end position="180"/>
    </location>
</feature>
<accession>A0ABN2NSL0</accession>
<feature type="domain" description="XdhC- CoxI" evidence="1">
    <location>
        <begin position="12"/>
        <end position="78"/>
    </location>
</feature>
<feature type="domain" description="XdhC Rossmann" evidence="2">
    <location>
        <begin position="203"/>
        <end position="349"/>
    </location>
</feature>
<dbReference type="Gene3D" id="3.40.50.720">
    <property type="entry name" value="NAD(P)-binding Rossmann-like Domain"/>
    <property type="match status" value="1"/>
</dbReference>
<name>A0ABN2NSL0_9MICC</name>
<evidence type="ECO:0000259" key="1">
    <source>
        <dbReference type="Pfam" id="PF02625"/>
    </source>
</evidence>
<keyword evidence="4" id="KW-1185">Reference proteome</keyword>
<dbReference type="Proteomes" id="UP001500784">
    <property type="component" value="Unassembled WGS sequence"/>
</dbReference>
<dbReference type="InterPro" id="IPR003777">
    <property type="entry name" value="XdhC_CoxI"/>
</dbReference>
<dbReference type="InterPro" id="IPR027051">
    <property type="entry name" value="XdhC_Rossmann_dom"/>
</dbReference>
<dbReference type="PANTHER" id="PTHR30388">
    <property type="entry name" value="ALDEHYDE OXIDOREDUCTASE MOLYBDENUM COFACTOR ASSEMBLY PROTEIN"/>
    <property type="match status" value="1"/>
</dbReference>
<gene>
    <name evidence="3" type="ORF">GCM10009688_00960</name>
</gene>
<dbReference type="Pfam" id="PF13478">
    <property type="entry name" value="XdhC_C"/>
    <property type="match status" value="1"/>
</dbReference>
<evidence type="ECO:0000259" key="2">
    <source>
        <dbReference type="Pfam" id="PF13478"/>
    </source>
</evidence>
<dbReference type="Pfam" id="PF02625">
    <property type="entry name" value="XdhC_CoxI"/>
    <property type="match status" value="2"/>
</dbReference>
<reference evidence="3 4" key="1">
    <citation type="journal article" date="2019" name="Int. J. Syst. Evol. Microbiol.">
        <title>The Global Catalogue of Microorganisms (GCM) 10K type strain sequencing project: providing services to taxonomists for standard genome sequencing and annotation.</title>
        <authorList>
            <consortium name="The Broad Institute Genomics Platform"/>
            <consortium name="The Broad Institute Genome Sequencing Center for Infectious Disease"/>
            <person name="Wu L."/>
            <person name="Ma J."/>
        </authorList>
    </citation>
    <scope>NUCLEOTIDE SEQUENCE [LARGE SCALE GENOMIC DNA]</scope>
    <source>
        <strain evidence="3 4">JCM 13316</strain>
    </source>
</reference>
<dbReference type="InterPro" id="IPR052698">
    <property type="entry name" value="MoCofactor_Util/Proc"/>
</dbReference>
<dbReference type="RefSeq" id="WP_152228185.1">
    <property type="nucleotide sequence ID" value="NZ_BAAALV010000001.1"/>
</dbReference>
<proteinExistence type="predicted"/>
<evidence type="ECO:0000313" key="4">
    <source>
        <dbReference type="Proteomes" id="UP001500784"/>
    </source>
</evidence>
<sequence length="388" mass="40422">MNDVLEALQREWAAGRTAALATVVRTFDSAPCPTGTMMLVSSSGGAVGSVSGGCVEAAVYEQALECINGAGPVLARYGVSDGDAFAVGLTCGGTIEVFVQALAPEQSAVLGKALSAIEARVPAGMATVVEHPDPGCLGQNMVILPGGTYGSLGSRRLDQTTADDALGLVAAGRSGTLAYGLEGERLEAGLSVFVRTFAPQPRLLVFGATDFASALARLGSFLGYRVTVCDARPVFTTPERFPDADEVVISRPHVYYQDQLEAGAVDRRTVVCVLTHDPRFDAPLLAAVLNGAKVAYVGAMGSRRTHHHRIERLLEAGVSPAALKALRSPIGLDLGARTPEETAVSIAAEFIGEAWGGSGAPLRLMNERIHHKDRLPLAAPSPSEHSPS</sequence>
<dbReference type="PANTHER" id="PTHR30388:SF4">
    <property type="entry name" value="MOLYBDENUM COFACTOR INSERTION CHAPERONE PAOD"/>
    <property type="match status" value="1"/>
</dbReference>
<organism evidence="3 4">
    <name type="scientific">Arthrobacter gandavensis</name>
    <dbReference type="NCBI Taxonomy" id="169960"/>
    <lineage>
        <taxon>Bacteria</taxon>
        <taxon>Bacillati</taxon>
        <taxon>Actinomycetota</taxon>
        <taxon>Actinomycetes</taxon>
        <taxon>Micrococcales</taxon>
        <taxon>Micrococcaceae</taxon>
        <taxon>Arthrobacter</taxon>
    </lineage>
</organism>
<comment type="caution">
    <text evidence="3">The sequence shown here is derived from an EMBL/GenBank/DDBJ whole genome shotgun (WGS) entry which is preliminary data.</text>
</comment>
<evidence type="ECO:0000313" key="3">
    <source>
        <dbReference type="EMBL" id="GAA1901286.1"/>
    </source>
</evidence>